<dbReference type="GO" id="GO:0005737">
    <property type="term" value="C:cytoplasm"/>
    <property type="evidence" value="ECO:0007669"/>
    <property type="project" value="UniProtKB-SubCell"/>
</dbReference>
<organism evidence="9 10">
    <name type="scientific">Sulfobacillus benefaciens</name>
    <dbReference type="NCBI Taxonomy" id="453960"/>
    <lineage>
        <taxon>Bacteria</taxon>
        <taxon>Bacillati</taxon>
        <taxon>Bacillota</taxon>
        <taxon>Clostridia</taxon>
        <taxon>Eubacteriales</taxon>
        <taxon>Clostridiales Family XVII. Incertae Sedis</taxon>
        <taxon>Sulfobacillus</taxon>
    </lineage>
</organism>
<evidence type="ECO:0000313" key="9">
    <source>
        <dbReference type="EMBL" id="PSR27300.1"/>
    </source>
</evidence>
<dbReference type="PANTHER" id="PTHR35786">
    <property type="entry name" value="REDOX-SENSING TRANSCRIPTIONAL REPRESSOR REX"/>
    <property type="match status" value="1"/>
</dbReference>
<comment type="subcellular location">
    <subcellularLocation>
        <location evidence="7">Cytoplasm</location>
    </subcellularLocation>
</comment>
<keyword evidence="6 7" id="KW-0804">Transcription</keyword>
<keyword evidence="2 7" id="KW-0678">Repressor</keyword>
<keyword evidence="3 7" id="KW-0805">Transcription regulation</keyword>
<comment type="subunit">
    <text evidence="7">Homodimer.</text>
</comment>
<keyword evidence="1 7" id="KW-0963">Cytoplasm</keyword>
<dbReference type="SUPFAM" id="SSF51735">
    <property type="entry name" value="NAD(P)-binding Rossmann-fold domains"/>
    <property type="match status" value="1"/>
</dbReference>
<dbReference type="Gene3D" id="1.10.10.10">
    <property type="entry name" value="Winged helix-like DNA-binding domain superfamily/Winged helix DNA-binding domain"/>
    <property type="match status" value="1"/>
</dbReference>
<dbReference type="AlphaFoldDB" id="A0A2T2WYH5"/>
<evidence type="ECO:0000256" key="4">
    <source>
        <dbReference type="ARBA" id="ARBA00023027"/>
    </source>
</evidence>
<dbReference type="GO" id="GO:0003700">
    <property type="term" value="F:DNA-binding transcription factor activity"/>
    <property type="evidence" value="ECO:0007669"/>
    <property type="project" value="UniProtKB-UniRule"/>
</dbReference>
<evidence type="ECO:0000313" key="10">
    <source>
        <dbReference type="Proteomes" id="UP000242699"/>
    </source>
</evidence>
<dbReference type="InterPro" id="IPR003781">
    <property type="entry name" value="CoA-bd"/>
</dbReference>
<dbReference type="SUPFAM" id="SSF46785">
    <property type="entry name" value="Winged helix' DNA-binding domain"/>
    <property type="match status" value="1"/>
</dbReference>
<reference evidence="9 10" key="1">
    <citation type="journal article" date="2014" name="BMC Genomics">
        <title>Comparison of environmental and isolate Sulfobacillus genomes reveals diverse carbon, sulfur, nitrogen, and hydrogen metabolisms.</title>
        <authorList>
            <person name="Justice N.B."/>
            <person name="Norman A."/>
            <person name="Brown C.T."/>
            <person name="Singh A."/>
            <person name="Thomas B.C."/>
            <person name="Banfield J.F."/>
        </authorList>
    </citation>
    <scope>NUCLEOTIDE SEQUENCE [LARGE SCALE GENOMIC DNA]</scope>
    <source>
        <strain evidence="9">AMDSBA1</strain>
    </source>
</reference>
<name>A0A2T2WYH5_9FIRM</name>
<evidence type="ECO:0000256" key="3">
    <source>
        <dbReference type="ARBA" id="ARBA00023015"/>
    </source>
</evidence>
<dbReference type="GO" id="GO:0051775">
    <property type="term" value="P:response to redox state"/>
    <property type="evidence" value="ECO:0007669"/>
    <property type="project" value="InterPro"/>
</dbReference>
<dbReference type="Proteomes" id="UP000242699">
    <property type="component" value="Unassembled WGS sequence"/>
</dbReference>
<keyword evidence="5 7" id="KW-0238">DNA-binding</keyword>
<proteinExistence type="inferred from homology"/>
<accession>A0A2T2WYH5</accession>
<evidence type="ECO:0000256" key="7">
    <source>
        <dbReference type="HAMAP-Rule" id="MF_01131"/>
    </source>
</evidence>
<dbReference type="NCBIfam" id="NF003995">
    <property type="entry name" value="PRK05472.2-4"/>
    <property type="match status" value="1"/>
</dbReference>
<evidence type="ECO:0000256" key="6">
    <source>
        <dbReference type="ARBA" id="ARBA00023163"/>
    </source>
</evidence>
<feature type="binding site" evidence="7">
    <location>
        <begin position="85"/>
        <end position="90"/>
    </location>
    <ligand>
        <name>NAD(+)</name>
        <dbReference type="ChEBI" id="CHEBI:57540"/>
    </ligand>
</feature>
<keyword evidence="4 7" id="KW-0520">NAD</keyword>
<dbReference type="NCBIfam" id="NF003996">
    <property type="entry name" value="PRK05472.2-5"/>
    <property type="match status" value="1"/>
</dbReference>
<gene>
    <name evidence="7" type="primary">rex</name>
    <name evidence="9" type="ORF">C7B43_11940</name>
</gene>
<dbReference type="Pfam" id="PF02629">
    <property type="entry name" value="CoA_binding"/>
    <property type="match status" value="1"/>
</dbReference>
<evidence type="ECO:0000259" key="8">
    <source>
        <dbReference type="SMART" id="SM00881"/>
    </source>
</evidence>
<evidence type="ECO:0000256" key="1">
    <source>
        <dbReference type="ARBA" id="ARBA00022490"/>
    </source>
</evidence>
<protein>
    <recommendedName>
        <fullName evidence="7">Redox-sensing transcriptional repressor Rex</fullName>
    </recommendedName>
</protein>
<dbReference type="NCBIfam" id="NF003994">
    <property type="entry name" value="PRK05472.2-3"/>
    <property type="match status" value="1"/>
</dbReference>
<dbReference type="Gene3D" id="3.40.50.720">
    <property type="entry name" value="NAD(P)-binding Rossmann-like Domain"/>
    <property type="match status" value="1"/>
</dbReference>
<evidence type="ECO:0000256" key="2">
    <source>
        <dbReference type="ARBA" id="ARBA00022491"/>
    </source>
</evidence>
<dbReference type="InterPro" id="IPR036390">
    <property type="entry name" value="WH_DNA-bd_sf"/>
</dbReference>
<dbReference type="GO" id="GO:0045892">
    <property type="term" value="P:negative regulation of DNA-templated transcription"/>
    <property type="evidence" value="ECO:0007669"/>
    <property type="project" value="InterPro"/>
</dbReference>
<comment type="caution">
    <text evidence="7">Lacks conserved residue(s) required for the propagation of feature annotation.</text>
</comment>
<dbReference type="PANTHER" id="PTHR35786:SF1">
    <property type="entry name" value="REDOX-SENSING TRANSCRIPTIONAL REPRESSOR REX 1"/>
    <property type="match status" value="1"/>
</dbReference>
<dbReference type="HAMAP" id="MF_01131">
    <property type="entry name" value="Rex"/>
    <property type="match status" value="1"/>
</dbReference>
<dbReference type="EMBL" id="PXYT01000027">
    <property type="protein sequence ID" value="PSR27300.1"/>
    <property type="molecule type" value="Genomic_DNA"/>
</dbReference>
<dbReference type="InterPro" id="IPR022876">
    <property type="entry name" value="Tscrpt_rep_Rex"/>
</dbReference>
<dbReference type="InterPro" id="IPR036388">
    <property type="entry name" value="WH-like_DNA-bd_sf"/>
</dbReference>
<dbReference type="GO" id="GO:0003677">
    <property type="term" value="F:DNA binding"/>
    <property type="evidence" value="ECO:0007669"/>
    <property type="project" value="UniProtKB-UniRule"/>
</dbReference>
<comment type="caution">
    <text evidence="9">The sequence shown here is derived from an EMBL/GenBank/DDBJ whole genome shotgun (WGS) entry which is preliminary data.</text>
</comment>
<dbReference type="SMART" id="SM00881">
    <property type="entry name" value="CoA_binding"/>
    <property type="match status" value="1"/>
</dbReference>
<evidence type="ECO:0000256" key="5">
    <source>
        <dbReference type="ARBA" id="ARBA00023125"/>
    </source>
</evidence>
<comment type="similarity">
    <text evidence="7">Belongs to the transcriptional regulatory Rex family.</text>
</comment>
<dbReference type="InterPro" id="IPR009718">
    <property type="entry name" value="Rex_DNA-bd_C_dom"/>
</dbReference>
<sequence>MQRIPDAAIRRLPAYLRWLTECEEERVTSVMLGQATGYSSEQVRKDLAYFGAFGTRGVGYDVGALRDEIYRILKLDQGVRAIVVGAGHLGTALVRYVDQGHQVRHDVKIMALVDNNPVIIGTQVGSIRVESVDRLEELVHQYDIGIGVLTVPKEAAVIVGDRLAEAGVRAILNFAPVSVCTHYPDVFVQPIDLTLEMQALSYFVGQKAPHRL</sequence>
<dbReference type="Pfam" id="PF06971">
    <property type="entry name" value="Put_DNA-bind_N"/>
    <property type="match status" value="1"/>
</dbReference>
<dbReference type="InterPro" id="IPR036291">
    <property type="entry name" value="NAD(P)-bd_dom_sf"/>
</dbReference>
<comment type="function">
    <text evidence="7">Modulates transcription in response to changes in cellular NADH/NAD(+) redox state.</text>
</comment>
<feature type="domain" description="CoA-binding" evidence="8">
    <location>
        <begin position="74"/>
        <end position="178"/>
    </location>
</feature>